<evidence type="ECO:0000313" key="6">
    <source>
        <dbReference type="EMBL" id="SCU86774.1"/>
    </source>
</evidence>
<dbReference type="Pfam" id="PF16717">
    <property type="entry name" value="RAC_head"/>
    <property type="match status" value="1"/>
</dbReference>
<dbReference type="SMART" id="SM00271">
    <property type="entry name" value="DnaJ"/>
    <property type="match status" value="1"/>
</dbReference>
<dbReference type="GO" id="GO:0006450">
    <property type="term" value="P:regulation of translational fidelity"/>
    <property type="evidence" value="ECO:0007669"/>
    <property type="project" value="InterPro"/>
</dbReference>
<dbReference type="PROSITE" id="PS00636">
    <property type="entry name" value="DNAJ_1"/>
    <property type="match status" value="1"/>
</dbReference>
<dbReference type="InterPro" id="IPR001623">
    <property type="entry name" value="DnaJ_domain"/>
</dbReference>
<dbReference type="PRINTS" id="PR00625">
    <property type="entry name" value="JDOMAIN"/>
</dbReference>
<dbReference type="InterPro" id="IPR042569">
    <property type="entry name" value="RAC_head_sf"/>
</dbReference>
<dbReference type="InterPro" id="IPR044634">
    <property type="entry name" value="Zuotin/DnaJC2"/>
</dbReference>
<dbReference type="GO" id="GO:0005829">
    <property type="term" value="C:cytosol"/>
    <property type="evidence" value="ECO:0007669"/>
    <property type="project" value="TreeGrafter"/>
</dbReference>
<name>A0A1G4J9T1_9SACH</name>
<dbReference type="PANTHER" id="PTHR43999:SF1">
    <property type="entry name" value="DNAJ HOMOLOG SUBFAMILY C MEMBER 2"/>
    <property type="match status" value="1"/>
</dbReference>
<reference evidence="7" key="1">
    <citation type="submission" date="2016-03" db="EMBL/GenBank/DDBJ databases">
        <authorList>
            <person name="Devillers Hugo."/>
        </authorList>
    </citation>
    <scope>NUCLEOTIDE SEQUENCE [LARGE SCALE GENOMIC DNA]</scope>
</reference>
<dbReference type="SUPFAM" id="SSF46565">
    <property type="entry name" value="Chaperone J-domain"/>
    <property type="match status" value="1"/>
</dbReference>
<evidence type="ECO:0000259" key="5">
    <source>
        <dbReference type="PROSITE" id="PS50076"/>
    </source>
</evidence>
<dbReference type="PANTHER" id="PTHR43999">
    <property type="entry name" value="DNAJ HOMOLOG SUBFAMILY C MEMBER 2"/>
    <property type="match status" value="1"/>
</dbReference>
<dbReference type="AlphaFoldDB" id="A0A1G4J9T1"/>
<dbReference type="CDD" id="cd23953">
    <property type="entry name" value="zuotin_NTD"/>
    <property type="match status" value="1"/>
</dbReference>
<dbReference type="Pfam" id="PF21884">
    <property type="entry name" value="ZUO1-like_ZHD"/>
    <property type="match status" value="1"/>
</dbReference>
<dbReference type="InterPro" id="IPR036869">
    <property type="entry name" value="J_dom_sf"/>
</dbReference>
<proteinExistence type="predicted"/>
<feature type="compositionally biased region" description="Basic and acidic residues" evidence="4">
    <location>
        <begin position="288"/>
        <end position="326"/>
    </location>
</feature>
<dbReference type="Pfam" id="PF00226">
    <property type="entry name" value="DnaJ"/>
    <property type="match status" value="1"/>
</dbReference>
<dbReference type="GO" id="GO:0051083">
    <property type="term" value="P:'de novo' cotranslational protein folding"/>
    <property type="evidence" value="ECO:0007669"/>
    <property type="project" value="InterPro"/>
</dbReference>
<evidence type="ECO:0000313" key="7">
    <source>
        <dbReference type="Proteomes" id="UP000189911"/>
    </source>
</evidence>
<evidence type="ECO:0000256" key="2">
    <source>
        <dbReference type="ARBA" id="ARBA00022490"/>
    </source>
</evidence>
<evidence type="ECO:0000256" key="3">
    <source>
        <dbReference type="ARBA" id="ARBA00023186"/>
    </source>
</evidence>
<dbReference type="Gene3D" id="1.10.287.110">
    <property type="entry name" value="DnaJ domain"/>
    <property type="match status" value="1"/>
</dbReference>
<dbReference type="InterPro" id="IPR058871">
    <property type="entry name" value="Zuotin_N"/>
</dbReference>
<accession>A0A1G4J9T1</accession>
<dbReference type="GO" id="GO:0043022">
    <property type="term" value="F:ribosome binding"/>
    <property type="evidence" value="ECO:0007669"/>
    <property type="project" value="InterPro"/>
</dbReference>
<dbReference type="Gene3D" id="1.10.8.840">
    <property type="entry name" value="Ribosome-associated complex head domain"/>
    <property type="match status" value="1"/>
</dbReference>
<evidence type="ECO:0000256" key="1">
    <source>
        <dbReference type="ARBA" id="ARBA00004496"/>
    </source>
</evidence>
<protein>
    <submittedName>
        <fullName evidence="6">LANO_0C09164g1_1</fullName>
    </submittedName>
</protein>
<sequence>MLTLPALTSDIGVAVNTNVQKTAPVRRPVEPVGRNFMHHAQRTLRNHTWSEFERIQASKNVQRVEEAVDPDEALFDDELADESLLEHDPRDWKTADLYAAMGLSKLRHRATDAQVIKAHRKMVLKHHPDKKSASGGLEQDGFFKIIQKAFETLTDSNKRAQYDSCDYNADVAPPKKGAKYDFFEAWGPVFDSEARFSKKQPVPSLGGPDASQADVERFYNFWHRFDSWRTFEFDDEEVPDDSSNRDHKRYIERKNKAARDKKKTADNARLAKLVERVGSEDPRIKQFKEAEKKEKERKKWEREAGSRAEAEAKVKAEAEAKAKAESEASLAANAKVDKKKAKEAAKAAKKKNKRAVRGSAQAADYFGDADKAATIDEQVGLIVDTVDDEQLVELAEKIKGDVKAALAEYAQKLIDSKKLPASLLSYFA</sequence>
<dbReference type="PROSITE" id="PS50076">
    <property type="entry name" value="DNAJ_2"/>
    <property type="match status" value="1"/>
</dbReference>
<organism evidence="6 7">
    <name type="scientific">Lachancea nothofagi CBS 11611</name>
    <dbReference type="NCBI Taxonomy" id="1266666"/>
    <lineage>
        <taxon>Eukaryota</taxon>
        <taxon>Fungi</taxon>
        <taxon>Dikarya</taxon>
        <taxon>Ascomycota</taxon>
        <taxon>Saccharomycotina</taxon>
        <taxon>Saccharomycetes</taxon>
        <taxon>Saccharomycetales</taxon>
        <taxon>Saccharomycetaceae</taxon>
        <taxon>Lachancea</taxon>
    </lineage>
</organism>
<dbReference type="GO" id="GO:0030544">
    <property type="term" value="F:Hsp70 protein binding"/>
    <property type="evidence" value="ECO:0007669"/>
    <property type="project" value="InterPro"/>
</dbReference>
<dbReference type="InterPro" id="IPR018253">
    <property type="entry name" value="DnaJ_domain_CS"/>
</dbReference>
<feature type="domain" description="J" evidence="5">
    <location>
        <begin position="96"/>
        <end position="166"/>
    </location>
</feature>
<dbReference type="Pfam" id="PF26185">
    <property type="entry name" value="Zuotin_N"/>
    <property type="match status" value="1"/>
</dbReference>
<dbReference type="InterPro" id="IPR032003">
    <property type="entry name" value="RAC_head"/>
</dbReference>
<dbReference type="Proteomes" id="UP000189911">
    <property type="component" value="Chromosome C"/>
</dbReference>
<comment type="subcellular location">
    <subcellularLocation>
        <location evidence="1">Cytoplasm</location>
    </subcellularLocation>
</comment>
<keyword evidence="2" id="KW-0963">Cytoplasm</keyword>
<keyword evidence="7" id="KW-1185">Reference proteome</keyword>
<dbReference type="CDD" id="cd06257">
    <property type="entry name" value="DnaJ"/>
    <property type="match status" value="1"/>
</dbReference>
<keyword evidence="3" id="KW-0143">Chaperone</keyword>
<dbReference type="InterPro" id="IPR054076">
    <property type="entry name" value="ZUO1-like_ZHD"/>
</dbReference>
<dbReference type="EMBL" id="LT598446">
    <property type="protein sequence ID" value="SCU86774.1"/>
    <property type="molecule type" value="Genomic_DNA"/>
</dbReference>
<dbReference type="OrthoDB" id="1690618at2759"/>
<gene>
    <name evidence="6" type="ORF">LANO_0C09164G</name>
</gene>
<evidence type="ECO:0000256" key="4">
    <source>
        <dbReference type="SAM" id="MobiDB-lite"/>
    </source>
</evidence>
<feature type="region of interest" description="Disordered" evidence="4">
    <location>
        <begin position="288"/>
        <end position="354"/>
    </location>
</feature>